<dbReference type="PANTHER" id="PTHR14499">
    <property type="entry name" value="POTASSIUM CHANNEL TETRAMERIZATION DOMAIN-CONTAINING"/>
    <property type="match status" value="1"/>
</dbReference>
<dbReference type="InterPro" id="IPR000210">
    <property type="entry name" value="BTB/POZ_dom"/>
</dbReference>
<evidence type="ECO:0000259" key="2">
    <source>
        <dbReference type="SMART" id="SM00225"/>
    </source>
</evidence>
<name>A0A814ASF3_ADIRI</name>
<feature type="compositionally biased region" description="Acidic residues" evidence="1">
    <location>
        <begin position="750"/>
        <end position="766"/>
    </location>
</feature>
<dbReference type="InterPro" id="IPR036859">
    <property type="entry name" value="CAP-Gly_dom_sf"/>
</dbReference>
<dbReference type="InterPro" id="IPR011333">
    <property type="entry name" value="SKP1/BTB/POZ_sf"/>
</dbReference>
<accession>A0A814ASF3</accession>
<dbReference type="Pfam" id="PF01302">
    <property type="entry name" value="CAP_GLY"/>
    <property type="match status" value="1"/>
</dbReference>
<dbReference type="OrthoDB" id="2414723at2759"/>
<reference evidence="4" key="1">
    <citation type="submission" date="2021-02" db="EMBL/GenBank/DDBJ databases">
        <authorList>
            <person name="Nowell W R."/>
        </authorList>
    </citation>
    <scope>NUCLEOTIDE SEQUENCE</scope>
</reference>
<dbReference type="Pfam" id="PF02214">
    <property type="entry name" value="BTB_2"/>
    <property type="match status" value="1"/>
</dbReference>
<dbReference type="InterPro" id="IPR003131">
    <property type="entry name" value="T1-type_BTB"/>
</dbReference>
<feature type="compositionally biased region" description="Low complexity" evidence="1">
    <location>
        <begin position="111"/>
        <end position="125"/>
    </location>
</feature>
<evidence type="ECO:0000256" key="1">
    <source>
        <dbReference type="SAM" id="MobiDB-lite"/>
    </source>
</evidence>
<dbReference type="Gene3D" id="3.30.710.10">
    <property type="entry name" value="Potassium Channel Kv1.1, Chain A"/>
    <property type="match status" value="1"/>
</dbReference>
<sequence length="766" mass="86369">MNTLHVGDTVQNSIQSAIVRWLGSIEDHAMIGLELIDSTLPGYTDGTCPCDNKRYFHCPPGRGYYILQKNFTDSYKVIDKYTDKNGHAHPINQSSPTSPNRTFFPSQPIRSAMSPSVSQMQPPSSDNSHAIASPRGVLSRLASEREHRNIQLTPLTSDNSNSSPRVYRPENYQSKAYDASVDSGTTNTNEVPSFGDEYFLNDWTLGRLKSLLETKIPGDNQLCLNVCIDQCETQQLIDEQINKCPSRRPPVPPSAIRIELIKIYDNVEIVFPSRSIRLYNNDYLLLAILCSYSECAYVRTKSGWAYVDDESDQGNSIIIDEISQMIDNINHDIIFRSEQCLHLAVVSYTSTSMNNNIAERRSSSVSPNVISTMVIPKCEPIENEFNQNNKRQLGEYHLNDSEPILSTKRQMATKKSPQTDTNSSKFHNGRNDSIDDQQQKQADSPLLSNSPKISASKLFTNGGSIEISTSPSNVQVKPRFLDANSENPTVRPQVSSSPMGIPRPANPSRYTAPVHIDVGGTIFTSSLETLTRYPDSRLSKLFNGTIPIVLDTLKQHYFIDRDGKLFRYILNFMRYGTLALPDHFTEFPALLEEARYFELAPLINAIEERLANRKVSATSNYSLSKPIKQSTANTNNDVLSLHISQDRVLISGSITLIHDLFPEIQKQQQQQTTTLHAHVERNQFIRFTLNAFINLTQLEIFQRLLNLKFQIVASTCGTSIDTMTQFSEYIFSRISSMSKKPIANSCENGTETDDDDEREEEEERYS</sequence>
<evidence type="ECO:0000313" key="4">
    <source>
        <dbReference type="EMBL" id="CAF0917731.1"/>
    </source>
</evidence>
<feature type="region of interest" description="Disordered" evidence="1">
    <location>
        <begin position="84"/>
        <end position="131"/>
    </location>
</feature>
<proteinExistence type="predicted"/>
<dbReference type="GO" id="GO:0051260">
    <property type="term" value="P:protein homooligomerization"/>
    <property type="evidence" value="ECO:0007669"/>
    <property type="project" value="InterPro"/>
</dbReference>
<feature type="compositionally biased region" description="Polar residues" evidence="1">
    <location>
        <begin position="91"/>
        <end position="109"/>
    </location>
</feature>
<dbReference type="SMART" id="SM00225">
    <property type="entry name" value="BTB"/>
    <property type="match status" value="1"/>
</dbReference>
<evidence type="ECO:0000259" key="3">
    <source>
        <dbReference type="SMART" id="SM01052"/>
    </source>
</evidence>
<feature type="domain" description="BTB" evidence="2">
    <location>
        <begin position="512"/>
        <end position="614"/>
    </location>
</feature>
<dbReference type="AlphaFoldDB" id="A0A814ASF3"/>
<dbReference type="Pfam" id="PF20871">
    <property type="entry name" value="KCTD1-15_CTD"/>
    <property type="match status" value="1"/>
</dbReference>
<feature type="region of interest" description="Disordered" evidence="1">
    <location>
        <begin position="742"/>
        <end position="766"/>
    </location>
</feature>
<dbReference type="InterPro" id="IPR048595">
    <property type="entry name" value="KCTD1-15-like_C"/>
</dbReference>
<dbReference type="PANTHER" id="PTHR14499:SF67">
    <property type="entry name" value="BTB_POZ DOMAIN-CONTAINING PROTEIN TIWAZ"/>
    <property type="match status" value="1"/>
</dbReference>
<evidence type="ECO:0008006" key="6">
    <source>
        <dbReference type="Google" id="ProtNLM"/>
    </source>
</evidence>
<dbReference type="SUPFAM" id="SSF74924">
    <property type="entry name" value="Cap-Gly domain"/>
    <property type="match status" value="1"/>
</dbReference>
<protein>
    <recommendedName>
        <fullName evidence="6">BTB domain-containing protein</fullName>
    </recommendedName>
</protein>
<evidence type="ECO:0000313" key="5">
    <source>
        <dbReference type="Proteomes" id="UP000663852"/>
    </source>
</evidence>
<feature type="domain" description="CAP-Gly" evidence="3">
    <location>
        <begin position="6"/>
        <end position="72"/>
    </location>
</feature>
<feature type="compositionally biased region" description="Polar residues" evidence="1">
    <location>
        <begin position="439"/>
        <end position="455"/>
    </location>
</feature>
<dbReference type="SMART" id="SM01052">
    <property type="entry name" value="CAP_GLY"/>
    <property type="match status" value="1"/>
</dbReference>
<dbReference type="InterPro" id="IPR000938">
    <property type="entry name" value="CAP-Gly_domain"/>
</dbReference>
<feature type="compositionally biased region" description="Polar residues" evidence="1">
    <location>
        <begin position="150"/>
        <end position="164"/>
    </location>
</feature>
<dbReference type="Proteomes" id="UP000663852">
    <property type="component" value="Unassembled WGS sequence"/>
</dbReference>
<comment type="caution">
    <text evidence="4">The sequence shown here is derived from an EMBL/GenBank/DDBJ whole genome shotgun (WGS) entry which is preliminary data.</text>
</comment>
<dbReference type="EMBL" id="CAJNOJ010000037">
    <property type="protein sequence ID" value="CAF0917731.1"/>
    <property type="molecule type" value="Genomic_DNA"/>
</dbReference>
<organism evidence="4 5">
    <name type="scientific">Adineta ricciae</name>
    <name type="common">Rotifer</name>
    <dbReference type="NCBI Taxonomy" id="249248"/>
    <lineage>
        <taxon>Eukaryota</taxon>
        <taxon>Metazoa</taxon>
        <taxon>Spiralia</taxon>
        <taxon>Gnathifera</taxon>
        <taxon>Rotifera</taxon>
        <taxon>Eurotatoria</taxon>
        <taxon>Bdelloidea</taxon>
        <taxon>Adinetida</taxon>
        <taxon>Adinetidae</taxon>
        <taxon>Adineta</taxon>
    </lineage>
</organism>
<dbReference type="SUPFAM" id="SSF54695">
    <property type="entry name" value="POZ domain"/>
    <property type="match status" value="1"/>
</dbReference>
<feature type="region of interest" description="Disordered" evidence="1">
    <location>
        <begin position="148"/>
        <end position="168"/>
    </location>
</feature>
<gene>
    <name evidence="4" type="ORF">EDS130_LOCUS10602</name>
</gene>
<feature type="region of interest" description="Disordered" evidence="1">
    <location>
        <begin position="401"/>
        <end position="455"/>
    </location>
</feature>
<feature type="compositionally biased region" description="Polar residues" evidence="1">
    <location>
        <begin position="407"/>
        <end position="426"/>
    </location>
</feature>
<dbReference type="Gene3D" id="2.30.30.190">
    <property type="entry name" value="CAP Gly-rich-like domain"/>
    <property type="match status" value="1"/>
</dbReference>